<dbReference type="eggNOG" id="COG3561">
    <property type="taxonomic scope" value="Bacteria"/>
</dbReference>
<protein>
    <submittedName>
        <fullName evidence="2">Phage anti-repressor protein</fullName>
    </submittedName>
</protein>
<dbReference type="OrthoDB" id="5461277at2"/>
<dbReference type="InterPro" id="IPR018306">
    <property type="entry name" value="Phage_T5_Orf172_DNA-bd"/>
</dbReference>
<sequence>MAETRLQYGRGLHKPGPVLFQHHAVFDRAGQIPPDEAPFAHGVVYALGTADGRTKIGQSRNPAGRIVELERQARQHGAVVLNIFVSRACANFKEAEQALHEHFQADRLAGEWFSTAWPAVVERIKSMPLLSLLPLEIEDTLANGPAIQTINARDLHAFLEVGRDFSTWIKERIAEYGFLEGQDYVVFRRSPKPGSGNRGAGLDYFLTLDTAKELSMVERNDQGRRARRYFIECEKRLRQGRSLTAGQGEGRGLDLGALAGTVETMVKNALAEALGAERPHRPAGEPLPHLMAETEIAKQFQISVHTLRANRFKGTGFPYHRLGRSVRYDPEEVRTHLKTTKIVLAGGGAL</sequence>
<dbReference type="STRING" id="596152.DesU5LDRAFT_0213"/>
<dbReference type="AlphaFoldDB" id="I2PWM3"/>
<organism evidence="2">
    <name type="scientific">Desulfovibrio sp. U5L</name>
    <dbReference type="NCBI Taxonomy" id="596152"/>
    <lineage>
        <taxon>Bacteria</taxon>
        <taxon>Pseudomonadati</taxon>
        <taxon>Thermodesulfobacteriota</taxon>
        <taxon>Desulfovibrionia</taxon>
        <taxon>Desulfovibrionales</taxon>
        <taxon>Desulfovibrionaceae</taxon>
        <taxon>Desulfovibrio</taxon>
    </lineage>
</organism>
<dbReference type="Pfam" id="PF13455">
    <property type="entry name" value="MUG113"/>
    <property type="match status" value="1"/>
</dbReference>
<dbReference type="HOGENOM" id="CLU_791628_0_0_7"/>
<proteinExistence type="predicted"/>
<dbReference type="InterPro" id="IPR013557">
    <property type="entry name" value="AntA/B_antirep"/>
</dbReference>
<dbReference type="SMART" id="SM00974">
    <property type="entry name" value="T5orf172"/>
    <property type="match status" value="1"/>
</dbReference>
<evidence type="ECO:0000313" key="2">
    <source>
        <dbReference type="EMBL" id="EIG51929.1"/>
    </source>
</evidence>
<dbReference type="Pfam" id="PF08346">
    <property type="entry name" value="AntA"/>
    <property type="match status" value="1"/>
</dbReference>
<accession>I2PWM3</accession>
<dbReference type="PANTHER" id="PTHR36180:SF1">
    <property type="entry name" value="ANTA_ANTB ANTIREPRESSOR DOMAIN-CONTAINING PROTEIN"/>
    <property type="match status" value="1"/>
</dbReference>
<feature type="domain" description="Bacteriophage T5 Orf172 DNA-binding" evidence="1">
    <location>
        <begin position="48"/>
        <end position="127"/>
    </location>
</feature>
<dbReference type="PANTHER" id="PTHR36180">
    <property type="entry name" value="DNA-BINDING PROTEIN-RELATED-RELATED"/>
    <property type="match status" value="1"/>
</dbReference>
<evidence type="ECO:0000259" key="1">
    <source>
        <dbReference type="SMART" id="SM00974"/>
    </source>
</evidence>
<gene>
    <name evidence="2" type="ORF">DesU5LDRAFT_0213</name>
</gene>
<reference evidence="2" key="1">
    <citation type="submission" date="2011-11" db="EMBL/GenBank/DDBJ databases">
        <title>Improved High-Quality Draft sequence of Desulfovibrio sp. U5L.</title>
        <authorList>
            <consortium name="US DOE Joint Genome Institute"/>
            <person name="Lucas S."/>
            <person name="Han J."/>
            <person name="Lapidus A."/>
            <person name="Cheng J.-F."/>
            <person name="Goodwin L."/>
            <person name="Pitluck S."/>
            <person name="Peters L."/>
            <person name="Ovchinnikova G."/>
            <person name="Held B."/>
            <person name="Detter J.C."/>
            <person name="Han C."/>
            <person name="Tapia R."/>
            <person name="Land M."/>
            <person name="Hauser L."/>
            <person name="Kyrpides N."/>
            <person name="Ivanova N."/>
            <person name="Pagani I."/>
            <person name="Gabster J."/>
            <person name="Walker C."/>
            <person name="Stolyar S."/>
            <person name="Stahl D."/>
            <person name="Arkin A."/>
            <person name="Dehal P."/>
            <person name="Hazen T."/>
            <person name="Woyke T."/>
        </authorList>
    </citation>
    <scope>NUCLEOTIDE SEQUENCE [LARGE SCALE GENOMIC DNA]</scope>
    <source>
        <strain evidence="2">U5L</strain>
    </source>
</reference>
<dbReference type="EMBL" id="JH600068">
    <property type="protein sequence ID" value="EIG51929.1"/>
    <property type="molecule type" value="Genomic_DNA"/>
</dbReference>
<name>I2PWM3_9BACT</name>